<reference evidence="3 4" key="1">
    <citation type="submission" date="2018-10" db="EMBL/GenBank/DDBJ databases">
        <title>Genomic Encyclopedia of Type Strains, Phase IV (KMG-IV): sequencing the most valuable type-strain genomes for metagenomic binning, comparative biology and taxonomic classification.</title>
        <authorList>
            <person name="Goeker M."/>
        </authorList>
    </citation>
    <scope>NUCLEOTIDE SEQUENCE [LARGE SCALE GENOMIC DNA]</scope>
    <source>
        <strain evidence="3 4">DSM 22008</strain>
    </source>
</reference>
<evidence type="ECO:0000256" key="1">
    <source>
        <dbReference type="ARBA" id="ARBA00007613"/>
    </source>
</evidence>
<dbReference type="OrthoDB" id="7181739at2"/>
<protein>
    <submittedName>
        <fullName evidence="3">Multidrug efflux system outer membrane protein</fullName>
    </submittedName>
</protein>
<name>A0A420WDQ3_9PROT</name>
<feature type="chain" id="PRO_5019453455" evidence="2">
    <location>
        <begin position="29"/>
        <end position="489"/>
    </location>
</feature>
<dbReference type="InParanoid" id="A0A420WDQ3"/>
<dbReference type="Gene3D" id="2.20.200.10">
    <property type="entry name" value="Outer membrane efflux proteins (OEP)"/>
    <property type="match status" value="1"/>
</dbReference>
<dbReference type="Proteomes" id="UP000282211">
    <property type="component" value="Unassembled WGS sequence"/>
</dbReference>
<evidence type="ECO:0000256" key="2">
    <source>
        <dbReference type="SAM" id="SignalP"/>
    </source>
</evidence>
<gene>
    <name evidence="3" type="ORF">DES40_1898</name>
</gene>
<dbReference type="EMBL" id="RBII01000002">
    <property type="protein sequence ID" value="RKQ69116.1"/>
    <property type="molecule type" value="Genomic_DNA"/>
</dbReference>
<proteinExistence type="inferred from homology"/>
<dbReference type="PANTHER" id="PTHR30203:SF21">
    <property type="entry name" value="OUTER MEMBRANE COMPONENT OF MULTIDRUG EFFLUX PUMP-RELATED"/>
    <property type="match status" value="1"/>
</dbReference>
<dbReference type="GO" id="GO:0015562">
    <property type="term" value="F:efflux transmembrane transporter activity"/>
    <property type="evidence" value="ECO:0007669"/>
    <property type="project" value="InterPro"/>
</dbReference>
<dbReference type="Gene3D" id="1.20.1600.10">
    <property type="entry name" value="Outer membrane efflux proteins (OEP)"/>
    <property type="match status" value="1"/>
</dbReference>
<dbReference type="SUPFAM" id="SSF56954">
    <property type="entry name" value="Outer membrane efflux proteins (OEP)"/>
    <property type="match status" value="1"/>
</dbReference>
<dbReference type="PANTHER" id="PTHR30203">
    <property type="entry name" value="OUTER MEMBRANE CATION EFFLUX PROTEIN"/>
    <property type="match status" value="1"/>
</dbReference>
<dbReference type="InterPro" id="IPR003423">
    <property type="entry name" value="OMP_efflux"/>
</dbReference>
<comment type="similarity">
    <text evidence="1">Belongs to the outer membrane factor (OMF) (TC 1.B.17) family.</text>
</comment>
<dbReference type="RefSeq" id="WP_121101250.1">
    <property type="nucleotide sequence ID" value="NZ_RBII01000002.1"/>
</dbReference>
<evidence type="ECO:0000313" key="4">
    <source>
        <dbReference type="Proteomes" id="UP000282211"/>
    </source>
</evidence>
<comment type="caution">
    <text evidence="3">The sequence shown here is derived from an EMBL/GenBank/DDBJ whole genome shotgun (WGS) entry which is preliminary data.</text>
</comment>
<dbReference type="Pfam" id="PF02321">
    <property type="entry name" value="OEP"/>
    <property type="match status" value="2"/>
</dbReference>
<feature type="signal peptide" evidence="2">
    <location>
        <begin position="1"/>
        <end position="28"/>
    </location>
</feature>
<organism evidence="3 4">
    <name type="scientific">Litorimonas taeanensis</name>
    <dbReference type="NCBI Taxonomy" id="568099"/>
    <lineage>
        <taxon>Bacteria</taxon>
        <taxon>Pseudomonadati</taxon>
        <taxon>Pseudomonadota</taxon>
        <taxon>Alphaproteobacteria</taxon>
        <taxon>Maricaulales</taxon>
        <taxon>Robiginitomaculaceae</taxon>
    </lineage>
</organism>
<evidence type="ECO:0000313" key="3">
    <source>
        <dbReference type="EMBL" id="RKQ69116.1"/>
    </source>
</evidence>
<dbReference type="AlphaFoldDB" id="A0A420WDQ3"/>
<accession>A0A420WDQ3</accession>
<keyword evidence="4" id="KW-1185">Reference proteome</keyword>
<keyword evidence="2" id="KW-0732">Signal</keyword>
<sequence length="489" mass="53141">MNSAPHIIFSKFYAASLTGLALTLSACATPSVPPKPEFTSQIVTQNTFANAVQEGEQSVPDWWSSFDDPILESLVDTALRNNRNIDVAAANLRAADALVRAARLGKSYSTSTSVGADLGRSTGANNDVELNLSGGIAGSWEYDAFDRIESQIKAAEYNRESVLQAQRDIAVLVAAQTAQAYVDLRGAQQRLAVAQQNAELQAEALSLIQELVDNGRSSDLDLHRSETLYRTTLASLPLFQATIQVSIAQLAALTGVAANEASSALPELTSVGQIPSLLSEVATGSPQDLINRRPDIRQAEAEISRRLALSDVERARLFPRIVFNTDISALFNGANRLDQLSSIGFGLGPTISWEGPDLRAVRADIDISDAQTEAAISQYEQTLLTALSDVEMALARYGREMERREDLEKASHAAKNALELARLRFDEGYDDFLDVLDAQRTLLDAEDDRVQNEVLVTTYAISAYRALGGMWTEEELSDERAETVNSLTN</sequence>
<dbReference type="InterPro" id="IPR010131">
    <property type="entry name" value="MdtP/NodT-like"/>
</dbReference>